<comment type="subcellular location">
    <subcellularLocation>
        <location evidence="1">Cell membrane</location>
        <topology evidence="1">Multi-pass membrane protein</topology>
    </subcellularLocation>
</comment>
<evidence type="ECO:0000256" key="6">
    <source>
        <dbReference type="ARBA" id="ARBA00023136"/>
    </source>
</evidence>
<comment type="similarity">
    <text evidence="2">Belongs to the MscS (TC 1.A.23) family.</text>
</comment>
<feature type="region of interest" description="Disordered" evidence="8">
    <location>
        <begin position="815"/>
        <end position="844"/>
    </location>
</feature>
<keyword evidence="5 9" id="KW-1133">Transmembrane helix</keyword>
<dbReference type="Pfam" id="PF21082">
    <property type="entry name" value="MS_channel_3rd"/>
    <property type="match status" value="1"/>
</dbReference>
<dbReference type="InterPro" id="IPR010920">
    <property type="entry name" value="LSM_dom_sf"/>
</dbReference>
<evidence type="ECO:0000256" key="8">
    <source>
        <dbReference type="SAM" id="MobiDB-lite"/>
    </source>
</evidence>
<dbReference type="InterPro" id="IPR049278">
    <property type="entry name" value="MS_channel_C"/>
</dbReference>
<keyword evidence="4 9" id="KW-0812">Transmembrane</keyword>
<evidence type="ECO:0000256" key="4">
    <source>
        <dbReference type="ARBA" id="ARBA00022692"/>
    </source>
</evidence>
<feature type="transmembrane region" description="Helical" evidence="9">
    <location>
        <begin position="645"/>
        <end position="664"/>
    </location>
</feature>
<feature type="transmembrane region" description="Helical" evidence="9">
    <location>
        <begin position="613"/>
        <end position="639"/>
    </location>
</feature>
<evidence type="ECO:0000256" key="9">
    <source>
        <dbReference type="SAM" id="Phobius"/>
    </source>
</evidence>
<evidence type="ECO:0000313" key="12">
    <source>
        <dbReference type="EMBL" id="MEC4719849.1"/>
    </source>
</evidence>
<evidence type="ECO:0000259" key="10">
    <source>
        <dbReference type="Pfam" id="PF00924"/>
    </source>
</evidence>
<protein>
    <submittedName>
        <fullName evidence="12">Mechanosensitive ion channel</fullName>
    </submittedName>
</protein>
<dbReference type="Gene3D" id="2.30.30.60">
    <property type="match status" value="1"/>
</dbReference>
<feature type="transmembrane region" description="Helical" evidence="9">
    <location>
        <begin position="411"/>
        <end position="431"/>
    </location>
</feature>
<proteinExistence type="inferred from homology"/>
<feature type="domain" description="Mechanosensitive ion channel MscS" evidence="10">
    <location>
        <begin position="662"/>
        <end position="728"/>
    </location>
</feature>
<feature type="transmembrane region" description="Helical" evidence="9">
    <location>
        <begin position="334"/>
        <end position="354"/>
    </location>
</feature>
<dbReference type="InterPro" id="IPR011066">
    <property type="entry name" value="MscS_channel_C_sf"/>
</dbReference>
<evidence type="ECO:0000259" key="11">
    <source>
        <dbReference type="Pfam" id="PF21082"/>
    </source>
</evidence>
<comment type="caution">
    <text evidence="12">The sequence shown here is derived from an EMBL/GenBank/DDBJ whole genome shotgun (WGS) entry which is preliminary data.</text>
</comment>
<dbReference type="Pfam" id="PF00924">
    <property type="entry name" value="MS_channel_2nd"/>
    <property type="match status" value="1"/>
</dbReference>
<feature type="coiled-coil region" evidence="7">
    <location>
        <begin position="128"/>
        <end position="155"/>
    </location>
</feature>
<keyword evidence="6 9" id="KW-0472">Membrane</keyword>
<dbReference type="Gene3D" id="1.10.287.1260">
    <property type="match status" value="1"/>
</dbReference>
<feature type="transmembrane region" description="Helical" evidence="9">
    <location>
        <begin position="297"/>
        <end position="314"/>
    </location>
</feature>
<dbReference type="Proteomes" id="UP001352263">
    <property type="component" value="Unassembled WGS sequence"/>
</dbReference>
<accession>A0ABU6J9J2</accession>
<reference evidence="12 13" key="1">
    <citation type="submission" date="2023-10" db="EMBL/GenBank/DDBJ databases">
        <title>Noviherbaspirillum sp. CPCC 100848 genome assembly.</title>
        <authorList>
            <person name="Li X.Y."/>
            <person name="Fang X.M."/>
        </authorList>
    </citation>
    <scope>NUCLEOTIDE SEQUENCE [LARGE SCALE GENOMIC DNA]</scope>
    <source>
        <strain evidence="12 13">CPCC 100848</strain>
    </source>
</reference>
<feature type="transmembrane region" description="Helical" evidence="9">
    <location>
        <begin position="360"/>
        <end position="378"/>
    </location>
</feature>
<organism evidence="12 13">
    <name type="scientific">Noviherbaspirillum album</name>
    <dbReference type="NCBI Taxonomy" id="3080276"/>
    <lineage>
        <taxon>Bacteria</taxon>
        <taxon>Pseudomonadati</taxon>
        <taxon>Pseudomonadota</taxon>
        <taxon>Betaproteobacteria</taxon>
        <taxon>Burkholderiales</taxon>
        <taxon>Oxalobacteraceae</taxon>
        <taxon>Noviherbaspirillum</taxon>
    </lineage>
</organism>
<feature type="region of interest" description="Disordered" evidence="8">
    <location>
        <begin position="48"/>
        <end position="70"/>
    </location>
</feature>
<name>A0ABU6J9J2_9BURK</name>
<gene>
    <name evidence="12" type="ORF">RY831_11865</name>
</gene>
<dbReference type="PANTHER" id="PTHR30347">
    <property type="entry name" value="POTASSIUM CHANNEL RELATED"/>
    <property type="match status" value="1"/>
</dbReference>
<feature type="domain" description="Mechanosensitive ion channel MscS C-terminal" evidence="11">
    <location>
        <begin position="745"/>
        <end position="816"/>
    </location>
</feature>
<evidence type="ECO:0000256" key="5">
    <source>
        <dbReference type="ARBA" id="ARBA00022989"/>
    </source>
</evidence>
<sequence length="844" mass="93429">MNRFLLFAFPKACGRLRLRTPGLWIPLLLVLFCLQGDALAQIPPKPPAAALPAPAPAAPPKAPEAPPAPEPVAISDIAIQAETALAEVRQLENRARIEDVIQTAGDRLPLLERETGYRVQMARRLNRAAFSLESIQNLEEELRDIELRTAPLRRDLTRTALQNDRDLKELERLEAVWNATTKAAAEAAAPPDVLDRARDLSRTVAAAKKSVLEDRAKVLALQGRATDIGTQLADVRRMLADASERAVTRLLYRDSSPLWSGDFWAAWLRSFSVEAGENLVNQSIALGDYVRAHVRSFIFHACFLGLLIIALSAARSRVDILCETDEGLKGNRQIYDMPVVTALLLAMLFSTWFYPRPPRALWLMMGVLASAPLLAFARRVVDRRIYTLLLSVVIFYLLDRVRALFAPLPGVHRFMLLVEAFGLLLVMVAALRQYRREGLPESRAAARTLYYGSWTLFLLSALVLACNAGGYSRLADLVMRTTLSSAYTGAVLYVLTRAGEGLMHGMLYVPPLSFLAGVRRHRARIAMRINRWMQWLAFLLWIILTLQATGFLQQALGWLLALWKASFDIGSLNVAVSDIVLFVLVLWTTYQLSRLSRFFLEEEIFSRVRLDRGLPYAVSTTVHYIILLSGLVLALTAIGVDMTKFTIVAGALTVGIGFGLQNIVNNFVSGLIVLFERPVKVGDTVEIDGIVGRVQHIGIRATVIHSTTGAEVIIPNGKLIADKVTNWTLSSQLRQIAVPVVTKPDINVTRLKATLIKVARWNKQVLESPEPEVLFIKRGVDAFEFELRVWTGDLDAWLRVRSDLISDINDALSNQDLPAQAPDAGVNPAGPGVEQPQSPPAVTP</sequence>
<dbReference type="EMBL" id="JAWIIV010000008">
    <property type="protein sequence ID" value="MEC4719849.1"/>
    <property type="molecule type" value="Genomic_DNA"/>
</dbReference>
<keyword evidence="13" id="KW-1185">Reference proteome</keyword>
<evidence type="ECO:0000256" key="1">
    <source>
        <dbReference type="ARBA" id="ARBA00004651"/>
    </source>
</evidence>
<dbReference type="InterPro" id="IPR011014">
    <property type="entry name" value="MscS_channel_TM-2"/>
</dbReference>
<feature type="transmembrane region" description="Helical" evidence="9">
    <location>
        <begin position="532"/>
        <end position="552"/>
    </location>
</feature>
<keyword evidence="3" id="KW-1003">Cell membrane</keyword>
<evidence type="ECO:0000256" key="7">
    <source>
        <dbReference type="SAM" id="Coils"/>
    </source>
</evidence>
<feature type="transmembrane region" description="Helical" evidence="9">
    <location>
        <begin position="572"/>
        <end position="592"/>
    </location>
</feature>
<evidence type="ECO:0000256" key="3">
    <source>
        <dbReference type="ARBA" id="ARBA00022475"/>
    </source>
</evidence>
<dbReference type="SUPFAM" id="SSF82689">
    <property type="entry name" value="Mechanosensitive channel protein MscS (YggB), C-terminal domain"/>
    <property type="match status" value="1"/>
</dbReference>
<feature type="transmembrane region" description="Helical" evidence="9">
    <location>
        <begin position="385"/>
        <end position="405"/>
    </location>
</feature>
<dbReference type="InterPro" id="IPR023408">
    <property type="entry name" value="MscS_beta-dom_sf"/>
</dbReference>
<dbReference type="PANTHER" id="PTHR30347:SF1">
    <property type="entry name" value="MECHANOSENSITIVE CHANNEL MSCK"/>
    <property type="match status" value="1"/>
</dbReference>
<evidence type="ECO:0000313" key="13">
    <source>
        <dbReference type="Proteomes" id="UP001352263"/>
    </source>
</evidence>
<feature type="transmembrane region" description="Helical" evidence="9">
    <location>
        <begin position="451"/>
        <end position="471"/>
    </location>
</feature>
<dbReference type="SUPFAM" id="SSF50182">
    <property type="entry name" value="Sm-like ribonucleoproteins"/>
    <property type="match status" value="1"/>
</dbReference>
<dbReference type="InterPro" id="IPR006685">
    <property type="entry name" value="MscS_channel_2nd"/>
</dbReference>
<dbReference type="SUPFAM" id="SSF82861">
    <property type="entry name" value="Mechanosensitive channel protein MscS (YggB), transmembrane region"/>
    <property type="match status" value="1"/>
</dbReference>
<dbReference type="Gene3D" id="3.30.70.100">
    <property type="match status" value="1"/>
</dbReference>
<keyword evidence="7" id="KW-0175">Coiled coil</keyword>
<dbReference type="InterPro" id="IPR052702">
    <property type="entry name" value="MscS-like_channel"/>
</dbReference>
<evidence type="ECO:0000256" key="2">
    <source>
        <dbReference type="ARBA" id="ARBA00008017"/>
    </source>
</evidence>